<name>A0ACC2T5B5_9FUNG</name>
<protein>
    <submittedName>
        <fullName evidence="1">Uncharacterized protein</fullName>
    </submittedName>
</protein>
<proteinExistence type="predicted"/>
<sequence length="318" mass="34870">MGAPINIVFTHLVKQLGLASDIDHQKQYGTMGLTVTTAQGAYSALPLRFGSLAVLAPAIVLPNNNYDILIGTSFMRQYRVRNDLAADTFEILSQTIPLYYCCDKDACTNKTLPSVNLAYKNEVVPIQYQKLSRKVKHLLNQLEEYKGLPLCANLPIKILAGHQVLIETGLDIDVPQGLYGELQSPQNHSRLEPLVAPGLILPGHGAVKVLLANLTQSPIRVQRHQVIAYLHLIPVEEVTGIHDFGTLEEFGLPSSDSQLPLVGAVIPREKLAGLSTEQQAAALALFEKYQSIFAEDSFDIGCAKNTLYYINTGDEQPI</sequence>
<accession>A0ACC2T5B5</accession>
<reference evidence="1" key="1">
    <citation type="submission" date="2022-04" db="EMBL/GenBank/DDBJ databases">
        <title>Genome of the entomopathogenic fungus Entomophthora muscae.</title>
        <authorList>
            <person name="Elya C."/>
            <person name="Lovett B.R."/>
            <person name="Lee E."/>
            <person name="Macias A.M."/>
            <person name="Hajek A.E."/>
            <person name="De Bivort B.L."/>
            <person name="Kasson M.T."/>
            <person name="De Fine Licht H.H."/>
            <person name="Stajich J.E."/>
        </authorList>
    </citation>
    <scope>NUCLEOTIDE SEQUENCE</scope>
    <source>
        <strain evidence="1">Berkeley</strain>
    </source>
</reference>
<dbReference type="EMBL" id="QTSX02003608">
    <property type="protein sequence ID" value="KAJ9069793.1"/>
    <property type="molecule type" value="Genomic_DNA"/>
</dbReference>
<dbReference type="Proteomes" id="UP001165960">
    <property type="component" value="Unassembled WGS sequence"/>
</dbReference>
<evidence type="ECO:0000313" key="1">
    <source>
        <dbReference type="EMBL" id="KAJ9069793.1"/>
    </source>
</evidence>
<keyword evidence="2" id="KW-1185">Reference proteome</keyword>
<evidence type="ECO:0000313" key="2">
    <source>
        <dbReference type="Proteomes" id="UP001165960"/>
    </source>
</evidence>
<comment type="caution">
    <text evidence="1">The sequence shown here is derived from an EMBL/GenBank/DDBJ whole genome shotgun (WGS) entry which is preliminary data.</text>
</comment>
<gene>
    <name evidence="1" type="ORF">DSO57_1014906</name>
</gene>
<organism evidence="1 2">
    <name type="scientific">Entomophthora muscae</name>
    <dbReference type="NCBI Taxonomy" id="34485"/>
    <lineage>
        <taxon>Eukaryota</taxon>
        <taxon>Fungi</taxon>
        <taxon>Fungi incertae sedis</taxon>
        <taxon>Zoopagomycota</taxon>
        <taxon>Entomophthoromycotina</taxon>
        <taxon>Entomophthoromycetes</taxon>
        <taxon>Entomophthorales</taxon>
        <taxon>Entomophthoraceae</taxon>
        <taxon>Entomophthora</taxon>
    </lineage>
</organism>